<protein>
    <submittedName>
        <fullName evidence="1">Uncharacterized protein</fullName>
    </submittedName>
</protein>
<evidence type="ECO:0000313" key="1">
    <source>
        <dbReference type="EMBL" id="EED35531.1"/>
    </source>
</evidence>
<dbReference type="STRING" id="565045.NOR51B_1477"/>
<proteinExistence type="predicted"/>
<accession>B8KY10</accession>
<organism evidence="1 2">
    <name type="scientific">Luminiphilus syltensis NOR5-1B</name>
    <dbReference type="NCBI Taxonomy" id="565045"/>
    <lineage>
        <taxon>Bacteria</taxon>
        <taxon>Pseudomonadati</taxon>
        <taxon>Pseudomonadota</taxon>
        <taxon>Gammaproteobacteria</taxon>
        <taxon>Cellvibrionales</taxon>
        <taxon>Halieaceae</taxon>
        <taxon>Luminiphilus</taxon>
    </lineage>
</organism>
<reference evidence="2" key="1">
    <citation type="journal article" date="2013" name="BMC Microbiol.">
        <title>Taxonomy and evolution of bacteriochlorophyll a-containing members of the OM60/NOR5 clade of marine gammaproteobacteria: description of Luminiphilus syltensis gen. nov., sp. nov., reclassification of Haliea rubra as Pseudohaliea rubra gen. nov., comb. nov., and emendation of Chromatocurvus halotolerans.</title>
        <authorList>
            <person name="Spring S."/>
            <person name="Riedel T."/>
            <person name="Sproer C."/>
            <person name="Yan S."/>
            <person name="Harder J."/>
            <person name="Fuchs B.M."/>
        </authorList>
    </citation>
    <scope>NUCLEOTIDE SEQUENCE [LARGE SCALE GENOMIC DNA]</scope>
    <source>
        <strain evidence="2">NOR51-B</strain>
    </source>
</reference>
<sequence>MTLNILSNRVSYNRIGMSKESTRITKAEVDVLIIIHVE</sequence>
<name>B8KY10_9GAMM</name>
<dbReference type="HOGENOM" id="CLU_3329703_0_0_6"/>
<keyword evidence="2" id="KW-1185">Reference proteome</keyword>
<dbReference type="Proteomes" id="UP000004699">
    <property type="component" value="Unassembled WGS sequence"/>
</dbReference>
<gene>
    <name evidence="1" type="ORF">NOR51B_1477</name>
</gene>
<dbReference type="EMBL" id="DS999411">
    <property type="protein sequence ID" value="EED35531.1"/>
    <property type="molecule type" value="Genomic_DNA"/>
</dbReference>
<evidence type="ECO:0000313" key="2">
    <source>
        <dbReference type="Proteomes" id="UP000004699"/>
    </source>
</evidence>
<dbReference type="AlphaFoldDB" id="B8KY10"/>